<comment type="subunit">
    <text evidence="3">Acetyl-CoA carboxylase is a heterohexamer of biotin carboxyl carrier protein, biotin carboxylase and the two subunits of carboxyl transferase in a 2:2 complex.</text>
</comment>
<comment type="catalytic activity">
    <reaction evidence="12">
        <text>N(6)-biotinyl-L-lysyl-[protein] + hydrogencarbonate + ATP = N(6)-carboxybiotinyl-L-lysyl-[protein] + ADP + phosphate + H(+)</text>
        <dbReference type="Rhea" id="RHEA:13501"/>
        <dbReference type="Rhea" id="RHEA-COMP:10505"/>
        <dbReference type="Rhea" id="RHEA-COMP:10506"/>
        <dbReference type="ChEBI" id="CHEBI:15378"/>
        <dbReference type="ChEBI" id="CHEBI:17544"/>
        <dbReference type="ChEBI" id="CHEBI:30616"/>
        <dbReference type="ChEBI" id="CHEBI:43474"/>
        <dbReference type="ChEBI" id="CHEBI:83144"/>
        <dbReference type="ChEBI" id="CHEBI:83145"/>
        <dbReference type="ChEBI" id="CHEBI:456216"/>
        <dbReference type="EC" id="6.3.4.14"/>
    </reaction>
</comment>
<dbReference type="EMBL" id="NOWF01000005">
    <property type="protein sequence ID" value="OYD07877.1"/>
    <property type="molecule type" value="Genomic_DNA"/>
</dbReference>
<evidence type="ECO:0000256" key="11">
    <source>
        <dbReference type="ARBA" id="ARBA00023267"/>
    </source>
</evidence>
<evidence type="ECO:0000313" key="17">
    <source>
        <dbReference type="Proteomes" id="UP000215459"/>
    </source>
</evidence>
<dbReference type="Pfam" id="PF00289">
    <property type="entry name" value="Biotin_carb_N"/>
    <property type="match status" value="1"/>
</dbReference>
<dbReference type="InterPro" id="IPR005482">
    <property type="entry name" value="Biotin_COase_C"/>
</dbReference>
<dbReference type="Gene3D" id="3.30.470.20">
    <property type="entry name" value="ATP-grasp fold, B domain"/>
    <property type="match status" value="1"/>
</dbReference>
<feature type="domain" description="ATP-grasp" evidence="14">
    <location>
        <begin position="119"/>
        <end position="316"/>
    </location>
</feature>
<evidence type="ECO:0000256" key="7">
    <source>
        <dbReference type="ARBA" id="ARBA00022741"/>
    </source>
</evidence>
<dbReference type="SMART" id="SM00878">
    <property type="entry name" value="Biotin_carb_C"/>
    <property type="match status" value="1"/>
</dbReference>
<dbReference type="InterPro" id="IPR011761">
    <property type="entry name" value="ATP-grasp"/>
</dbReference>
<keyword evidence="11" id="KW-0092">Biotin</keyword>
<dbReference type="InterPro" id="IPR050856">
    <property type="entry name" value="Biotin_carboxylase_complex"/>
</dbReference>
<keyword evidence="9 13" id="KW-0067">ATP-binding</keyword>
<dbReference type="GO" id="GO:0004075">
    <property type="term" value="F:biotin carboxylase activity"/>
    <property type="evidence" value="ECO:0007669"/>
    <property type="project" value="UniProtKB-EC"/>
</dbReference>
<keyword evidence="10" id="KW-0443">Lipid metabolism</keyword>
<dbReference type="PROSITE" id="PS50975">
    <property type="entry name" value="ATP_GRASP"/>
    <property type="match status" value="1"/>
</dbReference>
<dbReference type="GO" id="GO:0006633">
    <property type="term" value="P:fatty acid biosynthetic process"/>
    <property type="evidence" value="ECO:0007669"/>
    <property type="project" value="UniProtKB-KW"/>
</dbReference>
<dbReference type="InterPro" id="IPR016185">
    <property type="entry name" value="PreATP-grasp_dom_sf"/>
</dbReference>
<dbReference type="Proteomes" id="UP000215459">
    <property type="component" value="Unassembled WGS sequence"/>
</dbReference>
<dbReference type="SUPFAM" id="SSF51246">
    <property type="entry name" value="Rudiment single hybrid motif"/>
    <property type="match status" value="1"/>
</dbReference>
<organism evidence="16 17">
    <name type="scientific">Paludifilum halophilum</name>
    <dbReference type="NCBI Taxonomy" id="1642702"/>
    <lineage>
        <taxon>Bacteria</taxon>
        <taxon>Bacillati</taxon>
        <taxon>Bacillota</taxon>
        <taxon>Bacilli</taxon>
        <taxon>Bacillales</taxon>
        <taxon>Thermoactinomycetaceae</taxon>
        <taxon>Paludifilum</taxon>
    </lineage>
</organism>
<sequence length="446" mass="48819">MRKVLIANRGEIARRIAKTCRGQGIGVVAVYSEADEDLPFVKEADEAVCIGPAPVAQSYLNIEAILKAAKDSGADAVHPGYGLLSENATFARRVKEEGFVFIGPHPEVVDRMGDKVTARRVMEEAGVPVVPGTVGGVDTLEEAAEEADRIGYPVMLKASAGGGGIGMHVLDSEQELQKAFSSAQGRSKAYFGDGKLFLERFIPSPRHVEVQVLADSRGNTVHLFERECSIQRRNQKVVEESLSPSISGDTRHRLHEAAVKAARAVGYTGAGTVEFLVDPDENFYFLEMNTRLQVEHPATEMITGLDLVALQLDVAAGEELPFDQTEVQAAGHAIEFRIYAEDPVRYLPSPGTIHRFSVPRGEGVRVDAGVEEGNQVTPYYDPMIAKCIVAGKDREEALARSRKALASFEVEGIRSNLPLHREILDHPDFIRGQYDTAFLERINRKE</sequence>
<evidence type="ECO:0000256" key="13">
    <source>
        <dbReference type="PROSITE-ProRule" id="PRU00409"/>
    </source>
</evidence>
<dbReference type="GO" id="GO:0005524">
    <property type="term" value="F:ATP binding"/>
    <property type="evidence" value="ECO:0007669"/>
    <property type="project" value="UniProtKB-UniRule"/>
</dbReference>
<keyword evidence="10" id="KW-0275">Fatty acid biosynthesis</keyword>
<dbReference type="InterPro" id="IPR005481">
    <property type="entry name" value="BC-like_N"/>
</dbReference>
<dbReference type="PANTHER" id="PTHR18866">
    <property type="entry name" value="CARBOXYLASE:PYRUVATE/ACETYL-COA/PROPIONYL-COA CARBOXYLASE"/>
    <property type="match status" value="1"/>
</dbReference>
<dbReference type="OrthoDB" id="9807469at2"/>
<dbReference type="GO" id="GO:0046872">
    <property type="term" value="F:metal ion binding"/>
    <property type="evidence" value="ECO:0007669"/>
    <property type="project" value="InterPro"/>
</dbReference>
<evidence type="ECO:0000256" key="1">
    <source>
        <dbReference type="ARBA" id="ARBA00003761"/>
    </source>
</evidence>
<keyword evidence="8" id="KW-0276">Fatty acid metabolism</keyword>
<dbReference type="FunFam" id="3.30.1490.20:FF:000003">
    <property type="entry name" value="acetyl-CoA carboxylase isoform X1"/>
    <property type="match status" value="1"/>
</dbReference>
<name>A0A235B7M8_9BACL</name>
<keyword evidence="6" id="KW-0436">Ligase</keyword>
<dbReference type="PROSITE" id="PS50979">
    <property type="entry name" value="BC"/>
    <property type="match status" value="1"/>
</dbReference>
<dbReference type="FunFam" id="3.40.50.20:FF:000010">
    <property type="entry name" value="Propionyl-CoA carboxylase subunit alpha"/>
    <property type="match status" value="1"/>
</dbReference>
<dbReference type="EC" id="6.3.4.14" evidence="4"/>
<keyword evidence="7 13" id="KW-0547">Nucleotide-binding</keyword>
<feature type="domain" description="Biotin carboxylation" evidence="15">
    <location>
        <begin position="1"/>
        <end position="444"/>
    </location>
</feature>
<proteinExistence type="predicted"/>
<dbReference type="RefSeq" id="WP_094264548.1">
    <property type="nucleotide sequence ID" value="NZ_NOWF01000005.1"/>
</dbReference>
<dbReference type="SUPFAM" id="SSF52440">
    <property type="entry name" value="PreATP-grasp domain"/>
    <property type="match status" value="1"/>
</dbReference>
<keyword evidence="5" id="KW-0444">Lipid biosynthesis</keyword>
<dbReference type="AlphaFoldDB" id="A0A235B7M8"/>
<evidence type="ECO:0000256" key="6">
    <source>
        <dbReference type="ARBA" id="ARBA00022598"/>
    </source>
</evidence>
<dbReference type="InterPro" id="IPR011054">
    <property type="entry name" value="Rudment_hybrid_motif"/>
</dbReference>
<dbReference type="SUPFAM" id="SSF56059">
    <property type="entry name" value="Glutathione synthetase ATP-binding domain-like"/>
    <property type="match status" value="1"/>
</dbReference>
<evidence type="ECO:0000259" key="14">
    <source>
        <dbReference type="PROSITE" id="PS50975"/>
    </source>
</evidence>
<evidence type="ECO:0000313" key="16">
    <source>
        <dbReference type="EMBL" id="OYD07877.1"/>
    </source>
</evidence>
<accession>A0A235B7M8</accession>
<evidence type="ECO:0000256" key="9">
    <source>
        <dbReference type="ARBA" id="ARBA00022840"/>
    </source>
</evidence>
<dbReference type="InterPro" id="IPR005479">
    <property type="entry name" value="CPAse_ATP-bd"/>
</dbReference>
<dbReference type="Pfam" id="PF02786">
    <property type="entry name" value="CPSase_L_D2"/>
    <property type="match status" value="1"/>
</dbReference>
<dbReference type="NCBIfam" id="NF006367">
    <property type="entry name" value="PRK08591.1"/>
    <property type="match status" value="1"/>
</dbReference>
<dbReference type="PROSITE" id="PS00867">
    <property type="entry name" value="CPSASE_2"/>
    <property type="match status" value="1"/>
</dbReference>
<dbReference type="InterPro" id="IPR011764">
    <property type="entry name" value="Biotin_carboxylation_dom"/>
</dbReference>
<evidence type="ECO:0000256" key="10">
    <source>
        <dbReference type="ARBA" id="ARBA00023160"/>
    </source>
</evidence>
<evidence type="ECO:0000256" key="5">
    <source>
        <dbReference type="ARBA" id="ARBA00022516"/>
    </source>
</evidence>
<comment type="pathway">
    <text evidence="2">Lipid metabolism; malonyl-CoA biosynthesis; malonyl-CoA from acetyl-CoA: step 1/1.</text>
</comment>
<evidence type="ECO:0000259" key="15">
    <source>
        <dbReference type="PROSITE" id="PS50979"/>
    </source>
</evidence>
<dbReference type="PANTHER" id="PTHR18866:SF33">
    <property type="entry name" value="METHYLCROTONOYL-COA CARBOXYLASE SUBUNIT ALPHA, MITOCHONDRIAL-RELATED"/>
    <property type="match status" value="1"/>
</dbReference>
<evidence type="ECO:0000256" key="12">
    <source>
        <dbReference type="ARBA" id="ARBA00048600"/>
    </source>
</evidence>
<evidence type="ECO:0000256" key="8">
    <source>
        <dbReference type="ARBA" id="ARBA00022832"/>
    </source>
</evidence>
<evidence type="ECO:0000256" key="3">
    <source>
        <dbReference type="ARBA" id="ARBA00011750"/>
    </source>
</evidence>
<dbReference type="PROSITE" id="PS00866">
    <property type="entry name" value="CPSASE_1"/>
    <property type="match status" value="1"/>
</dbReference>
<reference evidence="16 17" key="1">
    <citation type="submission" date="2017-07" db="EMBL/GenBank/DDBJ databases">
        <title>The genome sequence of Paludifilum halophilum highlights mechanisms for microbial adaptation to high salt environemnts.</title>
        <authorList>
            <person name="Belbahri L."/>
        </authorList>
    </citation>
    <scope>NUCLEOTIDE SEQUENCE [LARGE SCALE GENOMIC DNA]</scope>
    <source>
        <strain evidence="16 17">DSM 102817</strain>
    </source>
</reference>
<dbReference type="Pfam" id="PF02785">
    <property type="entry name" value="Biotin_carb_C"/>
    <property type="match status" value="1"/>
</dbReference>
<gene>
    <name evidence="16" type="ORF">CHM34_10335</name>
</gene>
<comment type="function">
    <text evidence="1">This protein is a component of the acetyl coenzyme A carboxylase complex; first, biotin carboxylase catalyzes the carboxylation of the carrier protein and then the transcarboxylase transfers the carboxyl group to form malonyl-CoA.</text>
</comment>
<protein>
    <recommendedName>
        <fullName evidence="4">biotin carboxylase</fullName>
        <ecNumber evidence="4">6.3.4.14</ecNumber>
    </recommendedName>
</protein>
<evidence type="ECO:0000256" key="4">
    <source>
        <dbReference type="ARBA" id="ARBA00013263"/>
    </source>
</evidence>
<dbReference type="FunFam" id="3.30.470.20:FF:000028">
    <property type="entry name" value="Methylcrotonoyl-CoA carboxylase subunit alpha, mitochondrial"/>
    <property type="match status" value="1"/>
</dbReference>
<comment type="caution">
    <text evidence="16">The sequence shown here is derived from an EMBL/GenBank/DDBJ whole genome shotgun (WGS) entry which is preliminary data.</text>
</comment>
<evidence type="ECO:0000256" key="2">
    <source>
        <dbReference type="ARBA" id="ARBA00004956"/>
    </source>
</evidence>
<keyword evidence="17" id="KW-1185">Reference proteome</keyword>